<dbReference type="InterPro" id="IPR018973">
    <property type="entry name" value="MZB"/>
</dbReference>
<dbReference type="Pfam" id="PF09369">
    <property type="entry name" value="MZB"/>
    <property type="match status" value="1"/>
</dbReference>
<accession>A0ABQ3VBY4</accession>
<dbReference type="PANTHER" id="PTHR47957:SF3">
    <property type="entry name" value="ATP-DEPENDENT HELICASE HRQ1"/>
    <property type="match status" value="1"/>
</dbReference>
<feature type="domain" description="MrfA-like Zn-binding" evidence="1">
    <location>
        <begin position="32"/>
        <end position="110"/>
    </location>
</feature>
<dbReference type="RefSeq" id="WP_201360907.1">
    <property type="nucleotide sequence ID" value="NZ_BNJJ01000003.1"/>
</dbReference>
<protein>
    <recommendedName>
        <fullName evidence="1">MrfA-like Zn-binding domain-containing protein</fullName>
    </recommendedName>
</protein>
<keyword evidence="3" id="KW-1185">Reference proteome</keyword>
<organism evidence="2 3">
    <name type="scientific">Dictyobacter formicarum</name>
    <dbReference type="NCBI Taxonomy" id="2778368"/>
    <lineage>
        <taxon>Bacteria</taxon>
        <taxon>Bacillati</taxon>
        <taxon>Chloroflexota</taxon>
        <taxon>Ktedonobacteria</taxon>
        <taxon>Ktedonobacterales</taxon>
        <taxon>Dictyobacteraceae</taxon>
        <taxon>Dictyobacter</taxon>
    </lineage>
</organism>
<sequence length="136" mass="15527">MSTLHPLKTVKVVKDSYLARNASSQLWRSFLYALLEGAAQSLHIRRDDIDGTLYYHARNEPPALILYNNVPGGAGHVKRIADELPAVFKGAFDRVNNQCCGPETSCYECLRNYRNQVYHEELQRGIPRDFLAQILY</sequence>
<dbReference type="EMBL" id="BNJJ01000003">
    <property type="protein sequence ID" value="GHO83226.1"/>
    <property type="molecule type" value="Genomic_DNA"/>
</dbReference>
<proteinExistence type="predicted"/>
<comment type="caution">
    <text evidence="2">The sequence shown here is derived from an EMBL/GenBank/DDBJ whole genome shotgun (WGS) entry which is preliminary data.</text>
</comment>
<evidence type="ECO:0000313" key="2">
    <source>
        <dbReference type="EMBL" id="GHO83226.1"/>
    </source>
</evidence>
<evidence type="ECO:0000313" key="3">
    <source>
        <dbReference type="Proteomes" id="UP000635565"/>
    </source>
</evidence>
<name>A0ABQ3VBY4_9CHLR</name>
<evidence type="ECO:0000259" key="1">
    <source>
        <dbReference type="Pfam" id="PF09369"/>
    </source>
</evidence>
<gene>
    <name evidence="2" type="ORF">KSZ_12320</name>
</gene>
<reference evidence="2 3" key="1">
    <citation type="journal article" date="2021" name="Int. J. Syst. Evol. Microbiol.">
        <title>Reticulibacter mediterranei gen. nov., sp. nov., within the new family Reticulibacteraceae fam. nov., and Ktedonospora formicarum gen. nov., sp. nov., Ktedonobacter robiniae sp. nov., Dictyobacter formicarum sp. nov. and Dictyobacter arantiisoli sp. nov., belonging to the class Ktedonobacteria.</title>
        <authorList>
            <person name="Yabe S."/>
            <person name="Zheng Y."/>
            <person name="Wang C.M."/>
            <person name="Sakai Y."/>
            <person name="Abe K."/>
            <person name="Yokota A."/>
            <person name="Donadio S."/>
            <person name="Cavaletti L."/>
            <person name="Monciardini P."/>
        </authorList>
    </citation>
    <scope>NUCLEOTIDE SEQUENCE [LARGE SCALE GENOMIC DNA]</scope>
    <source>
        <strain evidence="2 3">SOSP1-9</strain>
    </source>
</reference>
<dbReference type="PANTHER" id="PTHR47957">
    <property type="entry name" value="ATP-DEPENDENT HELICASE HRQ1"/>
    <property type="match status" value="1"/>
</dbReference>
<dbReference type="Proteomes" id="UP000635565">
    <property type="component" value="Unassembled WGS sequence"/>
</dbReference>